<dbReference type="AlphaFoldDB" id="A0A0E9Q7F7"/>
<reference evidence="1" key="1">
    <citation type="submission" date="2014-11" db="EMBL/GenBank/DDBJ databases">
        <authorList>
            <person name="Amaro Gonzalez C."/>
        </authorList>
    </citation>
    <scope>NUCLEOTIDE SEQUENCE</scope>
</reference>
<proteinExistence type="predicted"/>
<sequence>MDNGLQYLVSWTFTSGHLATVLKEVFKGSVHVANLHQLSIWRVLLAC</sequence>
<reference evidence="1" key="2">
    <citation type="journal article" date="2015" name="Fish Shellfish Immunol.">
        <title>Early steps in the European eel (Anguilla anguilla)-Vibrio vulnificus interaction in the gills: Role of the RtxA13 toxin.</title>
        <authorList>
            <person name="Callol A."/>
            <person name="Pajuelo D."/>
            <person name="Ebbesson L."/>
            <person name="Teles M."/>
            <person name="MacKenzie S."/>
            <person name="Amaro C."/>
        </authorList>
    </citation>
    <scope>NUCLEOTIDE SEQUENCE</scope>
</reference>
<protein>
    <submittedName>
        <fullName evidence="1">Uncharacterized protein</fullName>
    </submittedName>
</protein>
<accession>A0A0E9Q7F7</accession>
<dbReference type="EMBL" id="GBXM01095878">
    <property type="protein sequence ID" value="JAH12699.1"/>
    <property type="molecule type" value="Transcribed_RNA"/>
</dbReference>
<evidence type="ECO:0000313" key="1">
    <source>
        <dbReference type="EMBL" id="JAH12699.1"/>
    </source>
</evidence>
<name>A0A0E9Q7F7_ANGAN</name>
<organism evidence="1">
    <name type="scientific">Anguilla anguilla</name>
    <name type="common">European freshwater eel</name>
    <name type="synonym">Muraena anguilla</name>
    <dbReference type="NCBI Taxonomy" id="7936"/>
    <lineage>
        <taxon>Eukaryota</taxon>
        <taxon>Metazoa</taxon>
        <taxon>Chordata</taxon>
        <taxon>Craniata</taxon>
        <taxon>Vertebrata</taxon>
        <taxon>Euteleostomi</taxon>
        <taxon>Actinopterygii</taxon>
        <taxon>Neopterygii</taxon>
        <taxon>Teleostei</taxon>
        <taxon>Anguilliformes</taxon>
        <taxon>Anguillidae</taxon>
        <taxon>Anguilla</taxon>
    </lineage>
</organism>